<dbReference type="SUPFAM" id="SSF53335">
    <property type="entry name" value="S-adenosyl-L-methionine-dependent methyltransferases"/>
    <property type="match status" value="1"/>
</dbReference>
<dbReference type="InterPro" id="IPR049480">
    <property type="entry name" value="BVU_1015-like_N"/>
</dbReference>
<evidence type="ECO:0000259" key="4">
    <source>
        <dbReference type="Pfam" id="PF00891"/>
    </source>
</evidence>
<name>A0ABX7M258_9RHOO</name>
<evidence type="ECO:0000313" key="7">
    <source>
        <dbReference type="Proteomes" id="UP000663570"/>
    </source>
</evidence>
<dbReference type="RefSeq" id="WP_206253701.1">
    <property type="nucleotide sequence ID" value="NZ_CP071060.1"/>
</dbReference>
<sequence length="359" mass="39623">MNAVNELFRPRKLSALDAQYDAQRIAFAPVVFQCVRVAWKRGMLDALAGAAKAGLTTEDLVPIGRLSRYAVGVLMETALSAGVVSRDQDRWYLTKTGHFVVSDPLFRVNADFVHDVCYIGLADLEACLEQERPIGLRALGDWPTIYEGLSILPEPARKSWFDFDHYYSDSAFPDVLPHVLAHQPARLMDIGANTGKFSRMCLQQDPALHVTMLDLPVQLNVARQTLADAGVLDRATPYEIDLLDETAAFPGGQDVVWMSQFLCCFSEEKISSILARAAAALADGGRVLVLDTFWDRQQHEVAAYCLINTSPYFTALASGNSKMYESRAFIDCARRAGLQLADVRDGLGICHSLLSFARA</sequence>
<feature type="domain" description="O-methyltransferase C-terminal" evidence="4">
    <location>
        <begin position="185"/>
        <end position="307"/>
    </location>
</feature>
<dbReference type="InterPro" id="IPR036388">
    <property type="entry name" value="WH-like_DNA-bd_sf"/>
</dbReference>
<feature type="domain" description="BVU-1015-like N-terminal dimerisation-like" evidence="5">
    <location>
        <begin position="19"/>
        <end position="91"/>
    </location>
</feature>
<dbReference type="InterPro" id="IPR036390">
    <property type="entry name" value="WH_DNA-bd_sf"/>
</dbReference>
<accession>A0ABX7M258</accession>
<dbReference type="Pfam" id="PF00891">
    <property type="entry name" value="Methyltransf_2"/>
    <property type="match status" value="1"/>
</dbReference>
<dbReference type="Pfam" id="PF21212">
    <property type="entry name" value="Dimerisation2-like_dom"/>
    <property type="match status" value="1"/>
</dbReference>
<keyword evidence="7" id="KW-1185">Reference proteome</keyword>
<evidence type="ECO:0000256" key="2">
    <source>
        <dbReference type="ARBA" id="ARBA00022679"/>
    </source>
</evidence>
<evidence type="ECO:0000256" key="1">
    <source>
        <dbReference type="ARBA" id="ARBA00022603"/>
    </source>
</evidence>
<keyword evidence="2" id="KW-0808">Transferase</keyword>
<dbReference type="Gene3D" id="1.10.10.10">
    <property type="entry name" value="Winged helix-like DNA-binding domain superfamily/Winged helix DNA-binding domain"/>
    <property type="match status" value="1"/>
</dbReference>
<dbReference type="EMBL" id="CP071060">
    <property type="protein sequence ID" value="QSI75840.1"/>
    <property type="molecule type" value="Genomic_DNA"/>
</dbReference>
<proteinExistence type="predicted"/>
<keyword evidence="1 6" id="KW-0489">Methyltransferase</keyword>
<evidence type="ECO:0000313" key="6">
    <source>
        <dbReference type="EMBL" id="QSI75840.1"/>
    </source>
</evidence>
<dbReference type="InterPro" id="IPR029063">
    <property type="entry name" value="SAM-dependent_MTases_sf"/>
</dbReference>
<reference evidence="6 7" key="1">
    <citation type="submission" date="2021-02" db="EMBL/GenBank/DDBJ databases">
        <title>Niveibacterium changnyeongensis HC41.</title>
        <authorList>
            <person name="Kang M."/>
        </authorList>
    </citation>
    <scope>NUCLEOTIDE SEQUENCE [LARGE SCALE GENOMIC DNA]</scope>
    <source>
        <strain evidence="6 7">HC41</strain>
    </source>
</reference>
<dbReference type="Gene3D" id="1.20.58.1390">
    <property type="match status" value="1"/>
</dbReference>
<dbReference type="SUPFAM" id="SSF46785">
    <property type="entry name" value="Winged helix' DNA-binding domain"/>
    <property type="match status" value="1"/>
</dbReference>
<gene>
    <name evidence="6" type="ORF">JY500_15315</name>
</gene>
<keyword evidence="3" id="KW-0949">S-adenosyl-L-methionine</keyword>
<dbReference type="InterPro" id="IPR016461">
    <property type="entry name" value="COMT-like"/>
</dbReference>
<dbReference type="InterPro" id="IPR001077">
    <property type="entry name" value="COMT_C"/>
</dbReference>
<dbReference type="Gene3D" id="3.40.50.150">
    <property type="entry name" value="Vaccinia Virus protein VP39"/>
    <property type="match status" value="1"/>
</dbReference>
<dbReference type="GO" id="GO:0032259">
    <property type="term" value="P:methylation"/>
    <property type="evidence" value="ECO:0007669"/>
    <property type="project" value="UniProtKB-KW"/>
</dbReference>
<organism evidence="6 7">
    <name type="scientific">Niveibacterium microcysteis</name>
    <dbReference type="NCBI Taxonomy" id="2811415"/>
    <lineage>
        <taxon>Bacteria</taxon>
        <taxon>Pseudomonadati</taxon>
        <taxon>Pseudomonadota</taxon>
        <taxon>Betaproteobacteria</taxon>
        <taxon>Rhodocyclales</taxon>
        <taxon>Rhodocyclaceae</taxon>
        <taxon>Niveibacterium</taxon>
    </lineage>
</organism>
<dbReference type="GO" id="GO:0008168">
    <property type="term" value="F:methyltransferase activity"/>
    <property type="evidence" value="ECO:0007669"/>
    <property type="project" value="UniProtKB-KW"/>
</dbReference>
<dbReference type="PANTHER" id="PTHR43712">
    <property type="entry name" value="PUTATIVE (AFU_ORTHOLOGUE AFUA_4G14580)-RELATED"/>
    <property type="match status" value="1"/>
</dbReference>
<protein>
    <submittedName>
        <fullName evidence="6">Methyltransferase</fullName>
    </submittedName>
</protein>
<dbReference type="PANTHER" id="PTHR43712:SF2">
    <property type="entry name" value="O-METHYLTRANSFERASE CICE"/>
    <property type="match status" value="1"/>
</dbReference>
<dbReference type="PROSITE" id="PS51683">
    <property type="entry name" value="SAM_OMT_II"/>
    <property type="match status" value="1"/>
</dbReference>
<dbReference type="Proteomes" id="UP000663570">
    <property type="component" value="Chromosome"/>
</dbReference>
<evidence type="ECO:0000259" key="5">
    <source>
        <dbReference type="Pfam" id="PF21212"/>
    </source>
</evidence>
<evidence type="ECO:0000256" key="3">
    <source>
        <dbReference type="ARBA" id="ARBA00022691"/>
    </source>
</evidence>